<evidence type="ECO:0000256" key="2">
    <source>
        <dbReference type="ARBA" id="ARBA00022898"/>
    </source>
</evidence>
<dbReference type="PANTHER" id="PTHR43727:SF2">
    <property type="entry name" value="GROUP IV DECARBOXYLASE"/>
    <property type="match status" value="1"/>
</dbReference>
<dbReference type="SUPFAM" id="SSF51419">
    <property type="entry name" value="PLP-binding barrel"/>
    <property type="match status" value="1"/>
</dbReference>
<keyword evidence="6" id="KW-1185">Reference proteome</keyword>
<dbReference type="GO" id="GO:0008836">
    <property type="term" value="F:diaminopimelate decarboxylase activity"/>
    <property type="evidence" value="ECO:0007669"/>
    <property type="project" value="TreeGrafter"/>
</dbReference>
<dbReference type="InterPro" id="IPR022653">
    <property type="entry name" value="De-COase2_pyr-phos_BS"/>
</dbReference>
<dbReference type="Proteomes" id="UP000276603">
    <property type="component" value="Unassembled WGS sequence"/>
</dbReference>
<evidence type="ECO:0000256" key="1">
    <source>
        <dbReference type="ARBA" id="ARBA00001933"/>
    </source>
</evidence>
<dbReference type="Gene3D" id="3.20.20.10">
    <property type="entry name" value="Alanine racemase"/>
    <property type="match status" value="1"/>
</dbReference>
<feature type="active site" description="Proton donor" evidence="3">
    <location>
        <position position="424"/>
    </location>
</feature>
<dbReference type="EMBL" id="RBCJ01000001">
    <property type="protein sequence ID" value="RKN83499.1"/>
    <property type="molecule type" value="Genomic_DNA"/>
</dbReference>
<proteinExistence type="predicted"/>
<dbReference type="InterPro" id="IPR000183">
    <property type="entry name" value="Orn/DAP/Arg_de-COase"/>
</dbReference>
<reference evidence="5 6" key="1">
    <citation type="submission" date="2018-10" db="EMBL/GenBank/DDBJ databases">
        <title>Ulvibacterium marinum gen. nov., sp. nov., a novel marine bacterium of the family Flavobacteriaceae, isolated from a culture of the green alga Ulva prolifera.</title>
        <authorList>
            <person name="Zhang Z."/>
        </authorList>
    </citation>
    <scope>NUCLEOTIDE SEQUENCE [LARGE SCALE GENOMIC DNA]</scope>
    <source>
        <strain evidence="5 6">CCMM003</strain>
    </source>
</reference>
<dbReference type="AlphaFoldDB" id="A0A3B0CGK5"/>
<dbReference type="PRINTS" id="PR01179">
    <property type="entry name" value="ODADCRBXLASE"/>
</dbReference>
<accession>A0A3B0CGK5</accession>
<keyword evidence="2 3" id="KW-0663">Pyridoxal phosphate</keyword>
<evidence type="ECO:0000313" key="5">
    <source>
        <dbReference type="EMBL" id="RKN83499.1"/>
    </source>
</evidence>
<feature type="modified residue" description="N6-(pyridoxal phosphate)lysine" evidence="3">
    <location>
        <position position="83"/>
    </location>
</feature>
<feature type="domain" description="Orn/DAP/Arg decarboxylase 2 N-terminal" evidence="4">
    <location>
        <begin position="57"/>
        <end position="278"/>
    </location>
</feature>
<gene>
    <name evidence="5" type="ORF">D7Z94_06690</name>
</gene>
<sequence>MQIETIDNKVNYSENLGEFPLSPIISEWMESILNKPILLRSLTKEHGSTINIHHLSSFDKNVDDYRKVFMTYELDGKVYFARKANKSKALVKRALESGVGVDTASREELAQAIELGGGHDNLVLTAAIKTRPMIELALRNNVPIIIDNEDELILVNDLANSLGRIAAIGLRLSGFKFKNKKLYSRFGFDVNLDKGWLKRWFNDDPRFHNLKLIGLHFHLDGYSTAQRAEGILQSLEFKEYLSVGGQTIRFLDIGGGILMNYLRDKQQWQDFNSALKQAVFGDRRPLTFGNDGLGYEKNHTTKSITGNLQTYPYYNDINKTSFLKEILDYTPGFGLDTVADTIRRNGMQLRIEPGRSLLDQVGMTIAKVAHRKKDSNGDWLVGLEMNMSQLRSSSRDFLVDPYLVYNREPEETKNTSMYFTGAYCLEQDVILKRKFTFPGLPGIGDHIAFINTGGYMMHFYETEAHLFALSTNLYCTADRLVDGTSIYRDDQL</sequence>
<protein>
    <submittedName>
        <fullName evidence="5">Y4yA family PLP-dependent enzyme</fullName>
    </submittedName>
</protein>
<dbReference type="InterPro" id="IPR029066">
    <property type="entry name" value="PLP-binding_barrel"/>
</dbReference>
<dbReference type="InterPro" id="IPR022644">
    <property type="entry name" value="De-COase2_N"/>
</dbReference>
<comment type="cofactor">
    <cofactor evidence="1 3">
        <name>pyridoxal 5'-phosphate</name>
        <dbReference type="ChEBI" id="CHEBI:597326"/>
    </cofactor>
</comment>
<dbReference type="SUPFAM" id="SSF50621">
    <property type="entry name" value="Alanine racemase C-terminal domain-like"/>
    <property type="match status" value="1"/>
</dbReference>
<organism evidence="5 6">
    <name type="scientific">Ulvibacterium marinum</name>
    <dbReference type="NCBI Taxonomy" id="2419782"/>
    <lineage>
        <taxon>Bacteria</taxon>
        <taxon>Pseudomonadati</taxon>
        <taxon>Bacteroidota</taxon>
        <taxon>Flavobacteriia</taxon>
        <taxon>Flavobacteriales</taxon>
        <taxon>Flavobacteriaceae</taxon>
        <taxon>Ulvibacterium</taxon>
    </lineage>
</organism>
<dbReference type="Gene3D" id="2.40.37.10">
    <property type="entry name" value="Lyase, Ornithine Decarboxylase, Chain A, domain 1"/>
    <property type="match status" value="1"/>
</dbReference>
<dbReference type="InterPro" id="IPR009006">
    <property type="entry name" value="Ala_racemase/Decarboxylase_C"/>
</dbReference>
<name>A0A3B0CGK5_9FLAO</name>
<dbReference type="PANTHER" id="PTHR43727">
    <property type="entry name" value="DIAMINOPIMELATE DECARBOXYLASE"/>
    <property type="match status" value="1"/>
</dbReference>
<dbReference type="PROSITE" id="PS00878">
    <property type="entry name" value="ODR_DC_2_1"/>
    <property type="match status" value="1"/>
</dbReference>
<dbReference type="OrthoDB" id="9802241at2"/>
<evidence type="ECO:0000256" key="3">
    <source>
        <dbReference type="PIRSR" id="PIRSR600183-50"/>
    </source>
</evidence>
<dbReference type="RefSeq" id="WP_120710706.1">
    <property type="nucleotide sequence ID" value="NZ_RBCJ01000001.1"/>
</dbReference>
<dbReference type="Pfam" id="PF02784">
    <property type="entry name" value="Orn_Arg_deC_N"/>
    <property type="match status" value="1"/>
</dbReference>
<dbReference type="GO" id="GO:0009089">
    <property type="term" value="P:lysine biosynthetic process via diaminopimelate"/>
    <property type="evidence" value="ECO:0007669"/>
    <property type="project" value="TreeGrafter"/>
</dbReference>
<evidence type="ECO:0000313" key="6">
    <source>
        <dbReference type="Proteomes" id="UP000276603"/>
    </source>
</evidence>
<evidence type="ECO:0000259" key="4">
    <source>
        <dbReference type="Pfam" id="PF02784"/>
    </source>
</evidence>
<comment type="caution">
    <text evidence="5">The sequence shown here is derived from an EMBL/GenBank/DDBJ whole genome shotgun (WGS) entry which is preliminary data.</text>
</comment>